<protein>
    <recommendedName>
        <fullName evidence="4">DUF1294 domain-containing protein</fullName>
    </recommendedName>
</protein>
<evidence type="ECO:0000313" key="3">
    <source>
        <dbReference type="Proteomes" id="UP000507962"/>
    </source>
</evidence>
<accession>A0A4U8YUL6</accession>
<dbReference type="AlphaFoldDB" id="A0A4U8YUL6"/>
<organism evidence="2 3">
    <name type="scientific">Desulfoluna butyratoxydans</name>
    <dbReference type="NCBI Taxonomy" id="231438"/>
    <lineage>
        <taxon>Bacteria</taxon>
        <taxon>Pseudomonadati</taxon>
        <taxon>Thermodesulfobacteriota</taxon>
        <taxon>Desulfobacteria</taxon>
        <taxon>Desulfobacterales</taxon>
        <taxon>Desulfolunaceae</taxon>
        <taxon>Desulfoluna</taxon>
    </lineage>
</organism>
<evidence type="ECO:0000256" key="1">
    <source>
        <dbReference type="SAM" id="Phobius"/>
    </source>
</evidence>
<feature type="transmembrane region" description="Helical" evidence="1">
    <location>
        <begin position="93"/>
        <end position="110"/>
    </location>
</feature>
<dbReference type="EMBL" id="CAADHO010000013">
    <property type="protein sequence ID" value="VFQ47109.1"/>
    <property type="molecule type" value="Genomic_DNA"/>
</dbReference>
<dbReference type="InterPro" id="IPR010718">
    <property type="entry name" value="DUF1294"/>
</dbReference>
<keyword evidence="1" id="KW-0812">Transmembrane</keyword>
<keyword evidence="3" id="KW-1185">Reference proteome</keyword>
<name>A0A4U8YUL6_9BACT</name>
<feature type="transmembrane region" description="Helical" evidence="1">
    <location>
        <begin position="29"/>
        <end position="46"/>
    </location>
</feature>
<sequence length="128" mass="14206">MGRLRITAAACFLLGILLAAWLGEVSVTIAAVYLGGSIAAFLAYALDKSAAKGSRWRTRERTLHLLALAGGWPGAIIAQESFRHKTRKKSFRALFWVTVTLNGCGLFLYLRPDTVQRAMLSFERYLTR</sequence>
<dbReference type="RefSeq" id="WP_180146273.1">
    <property type="nucleotide sequence ID" value="NZ_CAADHO010000013.1"/>
</dbReference>
<keyword evidence="1" id="KW-0472">Membrane</keyword>
<proteinExistence type="predicted"/>
<reference evidence="2 3" key="1">
    <citation type="submission" date="2019-03" db="EMBL/GenBank/DDBJ databases">
        <authorList>
            <person name="Nijsse B."/>
        </authorList>
    </citation>
    <scope>NUCLEOTIDE SEQUENCE [LARGE SCALE GENOMIC DNA]</scope>
    <source>
        <strain evidence="2">Desulfoluna butyratoxydans MSL71</strain>
    </source>
</reference>
<evidence type="ECO:0008006" key="4">
    <source>
        <dbReference type="Google" id="ProtNLM"/>
    </source>
</evidence>
<dbReference type="Pfam" id="PF06961">
    <property type="entry name" value="DUF1294"/>
    <property type="match status" value="1"/>
</dbReference>
<gene>
    <name evidence="2" type="ORF">MSL71_47950</name>
</gene>
<dbReference type="Proteomes" id="UP000507962">
    <property type="component" value="Unassembled WGS sequence"/>
</dbReference>
<keyword evidence="1" id="KW-1133">Transmembrane helix</keyword>
<evidence type="ECO:0000313" key="2">
    <source>
        <dbReference type="EMBL" id="VFQ47109.1"/>
    </source>
</evidence>